<dbReference type="AlphaFoldDB" id="A0A9D4MPI9"/>
<protein>
    <submittedName>
        <fullName evidence="1">Uncharacterized protein</fullName>
    </submittedName>
</protein>
<evidence type="ECO:0000313" key="2">
    <source>
        <dbReference type="Proteomes" id="UP000828390"/>
    </source>
</evidence>
<gene>
    <name evidence="1" type="ORF">DPMN_004014</name>
</gene>
<keyword evidence="2" id="KW-1185">Reference proteome</keyword>
<dbReference type="EMBL" id="JAIWYP010000001">
    <property type="protein sequence ID" value="KAH3880101.1"/>
    <property type="molecule type" value="Genomic_DNA"/>
</dbReference>
<name>A0A9D4MPI9_DREPO</name>
<sequence length="58" mass="6036">MAQDLVPSMAATLIGCSGTIALQHAMEESNIVLVNVTTHIPRTGVAIAVSSERALMSQ</sequence>
<dbReference type="Proteomes" id="UP000828390">
    <property type="component" value="Unassembled WGS sequence"/>
</dbReference>
<evidence type="ECO:0000313" key="1">
    <source>
        <dbReference type="EMBL" id="KAH3880101.1"/>
    </source>
</evidence>
<organism evidence="1 2">
    <name type="scientific">Dreissena polymorpha</name>
    <name type="common">Zebra mussel</name>
    <name type="synonym">Mytilus polymorpha</name>
    <dbReference type="NCBI Taxonomy" id="45954"/>
    <lineage>
        <taxon>Eukaryota</taxon>
        <taxon>Metazoa</taxon>
        <taxon>Spiralia</taxon>
        <taxon>Lophotrochozoa</taxon>
        <taxon>Mollusca</taxon>
        <taxon>Bivalvia</taxon>
        <taxon>Autobranchia</taxon>
        <taxon>Heteroconchia</taxon>
        <taxon>Euheterodonta</taxon>
        <taxon>Imparidentia</taxon>
        <taxon>Neoheterodontei</taxon>
        <taxon>Myida</taxon>
        <taxon>Dreissenoidea</taxon>
        <taxon>Dreissenidae</taxon>
        <taxon>Dreissena</taxon>
    </lineage>
</organism>
<reference evidence="1" key="1">
    <citation type="journal article" date="2019" name="bioRxiv">
        <title>The Genome of the Zebra Mussel, Dreissena polymorpha: A Resource for Invasive Species Research.</title>
        <authorList>
            <person name="McCartney M.A."/>
            <person name="Auch B."/>
            <person name="Kono T."/>
            <person name="Mallez S."/>
            <person name="Zhang Y."/>
            <person name="Obille A."/>
            <person name="Becker A."/>
            <person name="Abrahante J.E."/>
            <person name="Garbe J."/>
            <person name="Badalamenti J.P."/>
            <person name="Herman A."/>
            <person name="Mangelson H."/>
            <person name="Liachko I."/>
            <person name="Sullivan S."/>
            <person name="Sone E.D."/>
            <person name="Koren S."/>
            <person name="Silverstein K.A.T."/>
            <person name="Beckman K.B."/>
            <person name="Gohl D.M."/>
        </authorList>
    </citation>
    <scope>NUCLEOTIDE SEQUENCE</scope>
    <source>
        <strain evidence="1">Duluth1</strain>
        <tissue evidence="1">Whole animal</tissue>
    </source>
</reference>
<accession>A0A9D4MPI9</accession>
<comment type="caution">
    <text evidence="1">The sequence shown here is derived from an EMBL/GenBank/DDBJ whole genome shotgun (WGS) entry which is preliminary data.</text>
</comment>
<reference evidence="1" key="2">
    <citation type="submission" date="2020-11" db="EMBL/GenBank/DDBJ databases">
        <authorList>
            <person name="McCartney M.A."/>
            <person name="Auch B."/>
            <person name="Kono T."/>
            <person name="Mallez S."/>
            <person name="Becker A."/>
            <person name="Gohl D.M."/>
            <person name="Silverstein K.A.T."/>
            <person name="Koren S."/>
            <person name="Bechman K.B."/>
            <person name="Herman A."/>
            <person name="Abrahante J.E."/>
            <person name="Garbe J."/>
        </authorList>
    </citation>
    <scope>NUCLEOTIDE SEQUENCE</scope>
    <source>
        <strain evidence="1">Duluth1</strain>
        <tissue evidence="1">Whole animal</tissue>
    </source>
</reference>
<proteinExistence type="predicted"/>